<keyword evidence="4" id="KW-0378">Hydrolase</keyword>
<keyword evidence="6" id="KW-0325">Glycoprotein</keyword>
<feature type="chain" id="PRO_5011110805" description="pectinesterase" evidence="9">
    <location>
        <begin position="23"/>
        <end position="331"/>
    </location>
</feature>
<dbReference type="GO" id="GO:0030599">
    <property type="term" value="F:pectinesterase activity"/>
    <property type="evidence" value="ECO:0000318"/>
    <property type="project" value="GO_Central"/>
</dbReference>
<evidence type="ECO:0000256" key="1">
    <source>
        <dbReference type="ARBA" id="ARBA00005184"/>
    </source>
</evidence>
<dbReference type="PANTHER" id="PTHR31321:SF85">
    <property type="entry name" value="PECTINESTERASE CATALYTIC DOMAIN-CONTAINING PROTEIN"/>
    <property type="match status" value="1"/>
</dbReference>
<evidence type="ECO:0000256" key="4">
    <source>
        <dbReference type="ARBA" id="ARBA00022801"/>
    </source>
</evidence>
<evidence type="ECO:0000256" key="7">
    <source>
        <dbReference type="ARBA" id="ARBA00047928"/>
    </source>
</evidence>
<dbReference type="GO" id="GO:0042545">
    <property type="term" value="P:cell wall modification"/>
    <property type="evidence" value="ECO:0007669"/>
    <property type="project" value="InterPro"/>
</dbReference>
<comment type="similarity">
    <text evidence="2">Belongs to the pectinesterase family.</text>
</comment>
<evidence type="ECO:0000256" key="8">
    <source>
        <dbReference type="ARBA" id="ARBA00057335"/>
    </source>
</evidence>
<evidence type="ECO:0000256" key="6">
    <source>
        <dbReference type="ARBA" id="ARBA00023180"/>
    </source>
</evidence>
<name>A0A059B3H4_EUCGR</name>
<dbReference type="PANTHER" id="PTHR31321">
    <property type="entry name" value="ACYL-COA THIOESTER HYDROLASE YBHC-RELATED"/>
    <property type="match status" value="1"/>
</dbReference>
<organism evidence="11">
    <name type="scientific">Eucalyptus grandis</name>
    <name type="common">Flooded gum</name>
    <dbReference type="NCBI Taxonomy" id="71139"/>
    <lineage>
        <taxon>Eukaryota</taxon>
        <taxon>Viridiplantae</taxon>
        <taxon>Streptophyta</taxon>
        <taxon>Embryophyta</taxon>
        <taxon>Tracheophyta</taxon>
        <taxon>Spermatophyta</taxon>
        <taxon>Magnoliopsida</taxon>
        <taxon>eudicotyledons</taxon>
        <taxon>Gunneridae</taxon>
        <taxon>Pentapetalae</taxon>
        <taxon>rosids</taxon>
        <taxon>malvids</taxon>
        <taxon>Myrtales</taxon>
        <taxon>Myrtaceae</taxon>
        <taxon>Myrtoideae</taxon>
        <taxon>Eucalypteae</taxon>
        <taxon>Eucalyptus</taxon>
    </lineage>
</organism>
<keyword evidence="9" id="KW-0732">Signal</keyword>
<dbReference type="Gene3D" id="2.160.20.10">
    <property type="entry name" value="Single-stranded right-handed beta-helix, Pectin lyase-like"/>
    <property type="match status" value="1"/>
</dbReference>
<dbReference type="FunFam" id="2.160.20.10:FF:000013">
    <property type="entry name" value="Pectinesterase"/>
    <property type="match status" value="1"/>
</dbReference>
<dbReference type="InterPro" id="IPR012334">
    <property type="entry name" value="Pectin_lyas_fold"/>
</dbReference>
<dbReference type="AlphaFoldDB" id="A0A059B3H4"/>
<dbReference type="SUPFAM" id="SSF51126">
    <property type="entry name" value="Pectin lyase-like"/>
    <property type="match status" value="1"/>
</dbReference>
<evidence type="ECO:0000256" key="9">
    <source>
        <dbReference type="SAM" id="SignalP"/>
    </source>
</evidence>
<sequence>MQYLLLITLLLTPLSLSRSGHGQFTTVQQAIDSIPAKNNVWTRILVKPGIYKEKVVIPADKPCIVLQGRTASDTVIEWGDGGEVNKTATFTLYAENFKAKNIRFEVKVYLANLIYFPVLSENLIIPYNLKTPHGDRNSIRQAPAFQITSDKVSFYQCAFIGVQDTLTDFQGRHYFESCYIEGAVDFIWGNGQSIYKGCTINASTAILGGFTGYITAQGRDSATDTTGYIFEQCSVVGTGPVYLGRAYRQYSRVVFHKTHLSSVVVPKGWDPWTYVGRERATTYAESECTGPGADKSKRVEWEMTLSGEELYKLTDVGTFVNQGGWLYKQPY</sequence>
<protein>
    <recommendedName>
        <fullName evidence="3">pectinesterase</fullName>
        <ecNumber evidence="3">3.1.1.11</ecNumber>
    </recommendedName>
</protein>
<dbReference type="Gramene" id="KCW60564">
    <property type="protein sequence ID" value="KCW60564"/>
    <property type="gene ID" value="EUGRSUZ_H03296"/>
</dbReference>
<gene>
    <name evidence="11" type="ORF">EUGRSUZ_H03296</name>
</gene>
<dbReference type="InParanoid" id="A0A059B3H4"/>
<dbReference type="eggNOG" id="ENOG502QVK0">
    <property type="taxonomic scope" value="Eukaryota"/>
</dbReference>
<dbReference type="InterPro" id="IPR011050">
    <property type="entry name" value="Pectin_lyase_fold/virulence"/>
</dbReference>
<evidence type="ECO:0000313" key="11">
    <source>
        <dbReference type="EMBL" id="KCW60564.1"/>
    </source>
</evidence>
<dbReference type="OMA" id="TIQYNDA"/>
<dbReference type="UniPathway" id="UPA00545">
    <property type="reaction ID" value="UER00823"/>
</dbReference>
<feature type="domain" description="Pectinesterase catalytic" evidence="10">
    <location>
        <begin position="140"/>
        <end position="303"/>
    </location>
</feature>
<dbReference type="EMBL" id="KK198760">
    <property type="protein sequence ID" value="KCW60564.1"/>
    <property type="molecule type" value="Genomic_DNA"/>
</dbReference>
<proteinExistence type="inferred from homology"/>
<keyword evidence="5" id="KW-0063">Aspartyl esterase</keyword>
<dbReference type="GO" id="GO:0045490">
    <property type="term" value="P:pectin catabolic process"/>
    <property type="evidence" value="ECO:0000318"/>
    <property type="project" value="GO_Central"/>
</dbReference>
<dbReference type="InterPro" id="IPR000070">
    <property type="entry name" value="Pectinesterase_cat"/>
</dbReference>
<comment type="function">
    <text evidence="8">Acts in the modification of cell walls via demethylesterification of cell wall pectin.</text>
</comment>
<comment type="catalytic activity">
    <reaction evidence="7">
        <text>[(1-&gt;4)-alpha-D-galacturonosyl methyl ester](n) + n H2O = [(1-&gt;4)-alpha-D-galacturonosyl](n) + n methanol + n H(+)</text>
        <dbReference type="Rhea" id="RHEA:22380"/>
        <dbReference type="Rhea" id="RHEA-COMP:14570"/>
        <dbReference type="Rhea" id="RHEA-COMP:14573"/>
        <dbReference type="ChEBI" id="CHEBI:15377"/>
        <dbReference type="ChEBI" id="CHEBI:15378"/>
        <dbReference type="ChEBI" id="CHEBI:17790"/>
        <dbReference type="ChEBI" id="CHEBI:140522"/>
        <dbReference type="ChEBI" id="CHEBI:140523"/>
        <dbReference type="EC" id="3.1.1.11"/>
    </reaction>
</comment>
<feature type="domain" description="Pectinesterase catalytic" evidence="10">
    <location>
        <begin position="17"/>
        <end position="105"/>
    </location>
</feature>
<evidence type="ECO:0000259" key="10">
    <source>
        <dbReference type="Pfam" id="PF01095"/>
    </source>
</evidence>
<accession>A0A059B3H4</accession>
<feature type="signal peptide" evidence="9">
    <location>
        <begin position="1"/>
        <end position="22"/>
    </location>
</feature>
<comment type="pathway">
    <text evidence="1">Glycan metabolism; pectin degradation; 2-dehydro-3-deoxy-D-gluconate from pectin: step 1/5.</text>
</comment>
<evidence type="ECO:0000256" key="5">
    <source>
        <dbReference type="ARBA" id="ARBA00023085"/>
    </source>
</evidence>
<evidence type="ECO:0000256" key="3">
    <source>
        <dbReference type="ARBA" id="ARBA00013229"/>
    </source>
</evidence>
<dbReference type="EC" id="3.1.1.11" evidence="3"/>
<evidence type="ECO:0000256" key="2">
    <source>
        <dbReference type="ARBA" id="ARBA00008891"/>
    </source>
</evidence>
<dbReference type="Pfam" id="PF01095">
    <property type="entry name" value="Pectinesterase"/>
    <property type="match status" value="2"/>
</dbReference>
<reference evidence="11" key="1">
    <citation type="submission" date="2013-07" db="EMBL/GenBank/DDBJ databases">
        <title>The genome of Eucalyptus grandis.</title>
        <authorList>
            <person name="Schmutz J."/>
            <person name="Hayes R."/>
            <person name="Myburg A."/>
            <person name="Tuskan G."/>
            <person name="Grattapaglia D."/>
            <person name="Rokhsar D.S."/>
        </authorList>
    </citation>
    <scope>NUCLEOTIDE SEQUENCE</scope>
    <source>
        <tissue evidence="11">Leaf extractions</tissue>
    </source>
</reference>